<feature type="binding site" evidence="6">
    <location>
        <begin position="3"/>
        <end position="14"/>
    </location>
    <ligand>
        <name>NAD(+)</name>
        <dbReference type="ChEBI" id="CHEBI:57540"/>
    </ligand>
</feature>
<dbReference type="Pfam" id="PF08125">
    <property type="entry name" value="Mannitol_dh_C"/>
    <property type="match status" value="1"/>
</dbReference>
<dbReference type="PRINTS" id="PR00084">
    <property type="entry name" value="MTLDHDRGNASE"/>
</dbReference>
<dbReference type="EMBL" id="MHQY01000003">
    <property type="protein sequence ID" value="OHA14753.1"/>
    <property type="molecule type" value="Genomic_DNA"/>
</dbReference>
<dbReference type="GO" id="GO:0019592">
    <property type="term" value="P:mannitol catabolic process"/>
    <property type="evidence" value="ECO:0007669"/>
    <property type="project" value="TreeGrafter"/>
</dbReference>
<dbReference type="PANTHER" id="PTHR30524:SF0">
    <property type="entry name" value="ALTRONATE OXIDOREDUCTASE-RELATED"/>
    <property type="match status" value="1"/>
</dbReference>
<accession>A0A1G2LT73</accession>
<keyword evidence="5 6" id="KW-0520">NAD</keyword>
<evidence type="ECO:0000256" key="6">
    <source>
        <dbReference type="HAMAP-Rule" id="MF_00196"/>
    </source>
</evidence>
<evidence type="ECO:0000256" key="5">
    <source>
        <dbReference type="ARBA" id="ARBA00023027"/>
    </source>
</evidence>
<gene>
    <name evidence="6" type="primary">mtlD</name>
    <name evidence="9" type="ORF">A3G49_03410</name>
</gene>
<evidence type="ECO:0000256" key="2">
    <source>
        <dbReference type="ARBA" id="ARBA00012939"/>
    </source>
</evidence>
<dbReference type="InterPro" id="IPR013131">
    <property type="entry name" value="Mannitol_DH_N"/>
</dbReference>
<name>A0A1G2LT73_9BACT</name>
<dbReference type="SUPFAM" id="SSF48179">
    <property type="entry name" value="6-phosphogluconate dehydrogenase C-terminal domain-like"/>
    <property type="match status" value="1"/>
</dbReference>
<dbReference type="Pfam" id="PF01232">
    <property type="entry name" value="Mannitol_dh"/>
    <property type="match status" value="1"/>
</dbReference>
<evidence type="ECO:0000259" key="8">
    <source>
        <dbReference type="Pfam" id="PF08125"/>
    </source>
</evidence>
<dbReference type="PROSITE" id="PS00974">
    <property type="entry name" value="MANNITOL_DHGENASE"/>
    <property type="match status" value="1"/>
</dbReference>
<evidence type="ECO:0000256" key="3">
    <source>
        <dbReference type="ARBA" id="ARBA00016219"/>
    </source>
</evidence>
<dbReference type="GO" id="GO:0005829">
    <property type="term" value="C:cytosol"/>
    <property type="evidence" value="ECO:0007669"/>
    <property type="project" value="TreeGrafter"/>
</dbReference>
<comment type="similarity">
    <text evidence="1 6">Belongs to the mannitol dehydrogenase family.</text>
</comment>
<dbReference type="AlphaFoldDB" id="A0A1G2LT73"/>
<feature type="domain" description="Mannitol dehydrogenase C-terminal" evidence="8">
    <location>
        <begin position="215"/>
        <end position="390"/>
    </location>
</feature>
<dbReference type="InterPro" id="IPR023027">
    <property type="entry name" value="Mannitol_DH_CS"/>
</dbReference>
<dbReference type="Gene3D" id="3.40.50.720">
    <property type="entry name" value="NAD(P)-binding Rossmann-like Domain"/>
    <property type="match status" value="1"/>
</dbReference>
<evidence type="ECO:0000259" key="7">
    <source>
        <dbReference type="Pfam" id="PF01232"/>
    </source>
</evidence>
<dbReference type="InterPro" id="IPR013118">
    <property type="entry name" value="Mannitol_DH_C"/>
</dbReference>
<comment type="caution">
    <text evidence="9">The sequence shown here is derived from an EMBL/GenBank/DDBJ whole genome shotgun (WGS) entry which is preliminary data.</text>
</comment>
<dbReference type="Proteomes" id="UP000177171">
    <property type="component" value="Unassembled WGS sequence"/>
</dbReference>
<evidence type="ECO:0000256" key="4">
    <source>
        <dbReference type="ARBA" id="ARBA00023002"/>
    </source>
</evidence>
<comment type="catalytic activity">
    <reaction evidence="6">
        <text>D-mannitol 1-phosphate + NAD(+) = beta-D-fructose 6-phosphate + NADH + H(+)</text>
        <dbReference type="Rhea" id="RHEA:19661"/>
        <dbReference type="ChEBI" id="CHEBI:15378"/>
        <dbReference type="ChEBI" id="CHEBI:57540"/>
        <dbReference type="ChEBI" id="CHEBI:57634"/>
        <dbReference type="ChEBI" id="CHEBI:57945"/>
        <dbReference type="ChEBI" id="CHEBI:61381"/>
        <dbReference type="EC" id="1.1.1.17"/>
    </reaction>
</comment>
<dbReference type="InterPro" id="IPR023028">
    <property type="entry name" value="Mannitol_1_phos_5_DH"/>
</dbReference>
<keyword evidence="4 6" id="KW-0560">Oxidoreductase</keyword>
<dbReference type="SUPFAM" id="SSF51735">
    <property type="entry name" value="NAD(P)-binding Rossmann-fold domains"/>
    <property type="match status" value="1"/>
</dbReference>
<evidence type="ECO:0000313" key="10">
    <source>
        <dbReference type="Proteomes" id="UP000177171"/>
    </source>
</evidence>
<dbReference type="Gene3D" id="1.10.1040.10">
    <property type="entry name" value="N-(1-d-carboxylethyl)-l-norvaline Dehydrogenase, domain 2"/>
    <property type="match status" value="1"/>
</dbReference>
<protein>
    <recommendedName>
        <fullName evidence="3 6">Mannitol-1-phosphate 5-dehydrogenase</fullName>
        <ecNumber evidence="2 6">1.1.1.17</ecNumber>
    </recommendedName>
</protein>
<evidence type="ECO:0000313" key="9">
    <source>
        <dbReference type="EMBL" id="OHA14753.1"/>
    </source>
</evidence>
<dbReference type="InterPro" id="IPR000669">
    <property type="entry name" value="Mannitol_DH"/>
</dbReference>
<reference evidence="9 10" key="1">
    <citation type="journal article" date="2016" name="Nat. Commun.">
        <title>Thousands of microbial genomes shed light on interconnected biogeochemical processes in an aquifer system.</title>
        <authorList>
            <person name="Anantharaman K."/>
            <person name="Brown C.T."/>
            <person name="Hug L.A."/>
            <person name="Sharon I."/>
            <person name="Castelle C.J."/>
            <person name="Probst A.J."/>
            <person name="Thomas B.C."/>
            <person name="Singh A."/>
            <person name="Wilkins M.J."/>
            <person name="Karaoz U."/>
            <person name="Brodie E.L."/>
            <person name="Williams K.H."/>
            <person name="Hubbard S.S."/>
            <person name="Banfield J.F."/>
        </authorList>
    </citation>
    <scope>NUCLEOTIDE SEQUENCE [LARGE SCALE GENOMIC DNA]</scope>
</reference>
<dbReference type="GO" id="GO:0008926">
    <property type="term" value="F:mannitol-1-phosphate 5-dehydrogenase activity"/>
    <property type="evidence" value="ECO:0007669"/>
    <property type="project" value="UniProtKB-UniRule"/>
</dbReference>
<dbReference type="InterPro" id="IPR036291">
    <property type="entry name" value="NAD(P)-bd_dom_sf"/>
</dbReference>
<dbReference type="InterPro" id="IPR013328">
    <property type="entry name" value="6PGD_dom2"/>
</dbReference>
<dbReference type="HAMAP" id="MF_00196">
    <property type="entry name" value="Mannitol_dehydrog"/>
    <property type="match status" value="1"/>
</dbReference>
<dbReference type="PANTHER" id="PTHR30524">
    <property type="entry name" value="MANNITOL-1-PHOSPHATE 5-DEHYDROGENASE"/>
    <property type="match status" value="1"/>
</dbReference>
<evidence type="ECO:0000256" key="1">
    <source>
        <dbReference type="ARBA" id="ARBA00006541"/>
    </source>
</evidence>
<organism evidence="9 10">
    <name type="scientific">Candidatus Sungbacteria bacterium RIFCSPLOWO2_12_FULL_41_11</name>
    <dbReference type="NCBI Taxonomy" id="1802286"/>
    <lineage>
        <taxon>Bacteria</taxon>
        <taxon>Candidatus Sungiibacteriota</taxon>
    </lineage>
</organism>
<feature type="domain" description="Mannitol dehydrogenase N-terminal" evidence="7">
    <location>
        <begin position="1"/>
        <end position="199"/>
    </location>
</feature>
<dbReference type="EC" id="1.1.1.17" evidence="2 6"/>
<dbReference type="InterPro" id="IPR008927">
    <property type="entry name" value="6-PGluconate_DH-like_C_sf"/>
</dbReference>
<proteinExistence type="inferred from homology"/>
<sequence length="393" mass="43807">MKAVHFGAGNIGRGFIGLLLVENGYEVTFIDVDERKIDLLNSNPRYPVIIVGEDETTKEVEGYKGLWANNQEEVIKAIAEANIITTAVGKESLQKVAPLIAEGLLKKLQLSKISSEPIHIIVIACENVNDNTSYLKSLILPYIAPEEWNEIENLVSFPNCVVDRIIPNISPDELIHPLAVAVEEYALFVIDKKVLGNKILNLQGAEFTENIKGALEQKLFTLNMAHAIVGYYGYLAGFQYVHEALEDTRVQTLLNGAMAEISQLLELKHGISEAEQQNYVQKTLKRLKNPKLSDEIVRVARQPKRKLHPTDRLIAPAQGALEAGITPAYLATGIAGALAYDYIEDEQAKELVRDLRQKGIDAVLRETALLNPNETLARMVKSDFTFQELTRRR</sequence>